<evidence type="ECO:0000259" key="5">
    <source>
        <dbReference type="Pfam" id="PF14905"/>
    </source>
</evidence>
<evidence type="ECO:0000256" key="1">
    <source>
        <dbReference type="ARBA" id="ARBA00004442"/>
    </source>
</evidence>
<feature type="chain" id="PRO_5041721852" description="Outer membrane protein beta-barrel domain-containing protein" evidence="4">
    <location>
        <begin position="23"/>
        <end position="760"/>
    </location>
</feature>
<protein>
    <recommendedName>
        <fullName evidence="5">Outer membrane protein beta-barrel domain-containing protein</fullName>
    </recommendedName>
</protein>
<keyword evidence="2" id="KW-0472">Membrane</keyword>
<dbReference type="EMBL" id="QROP01000044">
    <property type="protein sequence ID" value="RHL34438.1"/>
    <property type="molecule type" value="Genomic_DNA"/>
</dbReference>
<feature type="domain" description="Outer membrane protein beta-barrel" evidence="5">
    <location>
        <begin position="487"/>
        <end position="646"/>
    </location>
</feature>
<comment type="subcellular location">
    <subcellularLocation>
        <location evidence="1">Cell outer membrane</location>
    </subcellularLocation>
</comment>
<dbReference type="Gene3D" id="2.40.170.20">
    <property type="entry name" value="TonB-dependent receptor, beta-barrel domain"/>
    <property type="match status" value="1"/>
</dbReference>
<dbReference type="InterPro" id="IPR013783">
    <property type="entry name" value="Ig-like_fold"/>
</dbReference>
<evidence type="ECO:0000313" key="6">
    <source>
        <dbReference type="EMBL" id="RHL34438.1"/>
    </source>
</evidence>
<dbReference type="InterPro" id="IPR037066">
    <property type="entry name" value="Plug_dom_sf"/>
</dbReference>
<dbReference type="Proteomes" id="UP000283672">
    <property type="component" value="Unassembled WGS sequence"/>
</dbReference>
<keyword evidence="3" id="KW-0998">Cell outer membrane</keyword>
<reference evidence="6 7" key="1">
    <citation type="submission" date="2018-08" db="EMBL/GenBank/DDBJ databases">
        <title>A genome reference for cultivated species of the human gut microbiota.</title>
        <authorList>
            <person name="Zou Y."/>
            <person name="Xue W."/>
            <person name="Luo G."/>
        </authorList>
    </citation>
    <scope>NUCLEOTIDE SEQUENCE [LARGE SCALE GENOMIC DNA]</scope>
    <source>
        <strain evidence="6 7">AF38-11</strain>
    </source>
</reference>
<dbReference type="Gene3D" id="2.60.40.10">
    <property type="entry name" value="Immunoglobulins"/>
    <property type="match status" value="1"/>
</dbReference>
<name>A0AA92V9V5_9BACT</name>
<dbReference type="Pfam" id="PF14905">
    <property type="entry name" value="OMP_b-brl_3"/>
    <property type="match status" value="1"/>
</dbReference>
<organism evidence="6 7">
    <name type="scientific">Segatella copri</name>
    <dbReference type="NCBI Taxonomy" id="165179"/>
    <lineage>
        <taxon>Bacteria</taxon>
        <taxon>Pseudomonadati</taxon>
        <taxon>Bacteroidota</taxon>
        <taxon>Bacteroidia</taxon>
        <taxon>Bacteroidales</taxon>
        <taxon>Prevotellaceae</taxon>
        <taxon>Segatella</taxon>
    </lineage>
</organism>
<comment type="caution">
    <text evidence="6">The sequence shown here is derived from an EMBL/GenBank/DDBJ whole genome shotgun (WGS) entry which is preliminary data.</text>
</comment>
<dbReference type="Gene3D" id="2.170.130.10">
    <property type="entry name" value="TonB-dependent receptor, plug domain"/>
    <property type="match status" value="1"/>
</dbReference>
<feature type="signal peptide" evidence="4">
    <location>
        <begin position="1"/>
        <end position="22"/>
    </location>
</feature>
<proteinExistence type="predicted"/>
<dbReference type="InterPro" id="IPR041700">
    <property type="entry name" value="OMP_b-brl_3"/>
</dbReference>
<evidence type="ECO:0000256" key="4">
    <source>
        <dbReference type="SAM" id="SignalP"/>
    </source>
</evidence>
<dbReference type="GO" id="GO:0009279">
    <property type="term" value="C:cell outer membrane"/>
    <property type="evidence" value="ECO:0007669"/>
    <property type="project" value="UniProtKB-SubCell"/>
</dbReference>
<dbReference type="AlphaFoldDB" id="A0AA92V9V5"/>
<evidence type="ECO:0000313" key="7">
    <source>
        <dbReference type="Proteomes" id="UP000283672"/>
    </source>
</evidence>
<evidence type="ECO:0000256" key="3">
    <source>
        <dbReference type="ARBA" id="ARBA00023237"/>
    </source>
</evidence>
<evidence type="ECO:0000256" key="2">
    <source>
        <dbReference type="ARBA" id="ARBA00023136"/>
    </source>
</evidence>
<sequence length="760" mass="86003">MSYINRSIILLIALANFAFAYAQNVFHGDIVSMNGKVGIANGYVLLIQDGKIFKTTSSDKKGHFSLSNVPDGNYAVEVTCLGYQTFCDSLCITETTKRIYKLEEETKILDEVTVVADRSQIVRRTANGEVFYLSADAKKMNNPFMALQEIPTIISDANTSSVKMLNGETPLILINGNMVNSGIGPISPADIESVEVVNSVSARYLQEGVTSILNIKLKKQTKPYLWLEGATRHEIPLDNGFGVGYFEVGNHKVSLYGRAAYHYKYHDDVESLVNRENTGYKQSYNLSTRNDGSKWIGELLLKYQMTARDYFAAQIYDSYHATKENGSARGFYKTDISQAYGFNSLDKNRSNILTTSLYYKHTFTKNSELELRLAYNFNKNKYTANRRDFYDEQLDEDDTRYDNKRHSGSFNIDYSKEFANNGSLIAGSRSTLVMDEINNLMGKNPLFKHHNYNQYMYVGYGGSCKFLRYNASIGLEGIWAKAGEVSYCYFRPRGNVSTTWVVNSHSSVRLSYRLTNTSPNVAYINPYNTSTDSLLVSIGNPELKPQMTQYASVSYTLNVGKLYLTPTVDYKYISDMIENEGYSKGGVYYSTYANTGHFAQTSAGTDLSYRFKWGRVYAGGGWKASYFTGQNAKNSAYASFGFNAHVKDYSFYGDVDYNSRDYTALACTKYMRLSVANLQVNYNITPDFYIGICLQHITGEYQSKTTTIDGSFHSVTENHYKDKKFRPWAILRYTFRKNADKKHKLGKVLDSTEEGISILR</sequence>
<dbReference type="RefSeq" id="WP_118416896.1">
    <property type="nucleotide sequence ID" value="NZ_QROP01000044.1"/>
</dbReference>
<dbReference type="Pfam" id="PF13715">
    <property type="entry name" value="CarbopepD_reg_2"/>
    <property type="match status" value="1"/>
</dbReference>
<dbReference type="SUPFAM" id="SSF56935">
    <property type="entry name" value="Porins"/>
    <property type="match status" value="1"/>
</dbReference>
<accession>A0AA92V9V5</accession>
<dbReference type="InterPro" id="IPR036942">
    <property type="entry name" value="Beta-barrel_TonB_sf"/>
</dbReference>
<dbReference type="SUPFAM" id="SSF49478">
    <property type="entry name" value="Cna protein B-type domain"/>
    <property type="match status" value="1"/>
</dbReference>
<gene>
    <name evidence="6" type="ORF">DW026_12740</name>
</gene>
<keyword evidence="4" id="KW-0732">Signal</keyword>